<name>E1ZZP2_CAMFO</name>
<proteinExistence type="predicted"/>
<dbReference type="InParanoid" id="E1ZZP2"/>
<evidence type="ECO:0000313" key="1">
    <source>
        <dbReference type="EMBL" id="EFN73353.1"/>
    </source>
</evidence>
<sequence length="50" mass="5714">VKDNIDIKNMPIGISKRKEGKGGLILECKSEELKELKLTIVSKLRDKYQI</sequence>
<dbReference type="Proteomes" id="UP000000311">
    <property type="component" value="Unassembled WGS sequence"/>
</dbReference>
<feature type="non-terminal residue" evidence="1">
    <location>
        <position position="1"/>
    </location>
</feature>
<dbReference type="EMBL" id="GL435495">
    <property type="protein sequence ID" value="EFN73353.1"/>
    <property type="molecule type" value="Genomic_DNA"/>
</dbReference>
<reference evidence="1 2" key="1">
    <citation type="journal article" date="2010" name="Science">
        <title>Genomic comparison of the ants Camponotus floridanus and Harpegnathos saltator.</title>
        <authorList>
            <person name="Bonasio R."/>
            <person name="Zhang G."/>
            <person name="Ye C."/>
            <person name="Mutti N.S."/>
            <person name="Fang X."/>
            <person name="Qin N."/>
            <person name="Donahue G."/>
            <person name="Yang P."/>
            <person name="Li Q."/>
            <person name="Li C."/>
            <person name="Zhang P."/>
            <person name="Huang Z."/>
            <person name="Berger S.L."/>
            <person name="Reinberg D."/>
            <person name="Wang J."/>
            <person name="Liebig J."/>
        </authorList>
    </citation>
    <scope>NUCLEOTIDE SEQUENCE [LARGE SCALE GENOMIC DNA]</scope>
    <source>
        <strain evidence="2">C129</strain>
    </source>
</reference>
<dbReference type="AlphaFoldDB" id="E1ZZP2"/>
<gene>
    <name evidence="1" type="ORF">EAG_02321</name>
</gene>
<keyword evidence="2" id="KW-1185">Reference proteome</keyword>
<organism evidence="2">
    <name type="scientific">Camponotus floridanus</name>
    <name type="common">Florida carpenter ant</name>
    <dbReference type="NCBI Taxonomy" id="104421"/>
    <lineage>
        <taxon>Eukaryota</taxon>
        <taxon>Metazoa</taxon>
        <taxon>Ecdysozoa</taxon>
        <taxon>Arthropoda</taxon>
        <taxon>Hexapoda</taxon>
        <taxon>Insecta</taxon>
        <taxon>Pterygota</taxon>
        <taxon>Neoptera</taxon>
        <taxon>Endopterygota</taxon>
        <taxon>Hymenoptera</taxon>
        <taxon>Apocrita</taxon>
        <taxon>Aculeata</taxon>
        <taxon>Formicoidea</taxon>
        <taxon>Formicidae</taxon>
        <taxon>Formicinae</taxon>
        <taxon>Camponotus</taxon>
    </lineage>
</organism>
<evidence type="ECO:0000313" key="2">
    <source>
        <dbReference type="Proteomes" id="UP000000311"/>
    </source>
</evidence>
<feature type="non-terminal residue" evidence="1">
    <location>
        <position position="50"/>
    </location>
</feature>
<accession>E1ZZP2</accession>
<protein>
    <submittedName>
        <fullName evidence="1">Uncharacterized protein</fullName>
    </submittedName>
</protein>